<evidence type="ECO:0000313" key="2">
    <source>
        <dbReference type="EMBL" id="MPM60454.1"/>
    </source>
</evidence>
<feature type="region of interest" description="Disordered" evidence="1">
    <location>
        <begin position="179"/>
        <end position="204"/>
    </location>
</feature>
<reference evidence="2" key="1">
    <citation type="submission" date="2019-08" db="EMBL/GenBank/DDBJ databases">
        <authorList>
            <person name="Kucharzyk K."/>
            <person name="Murdoch R.W."/>
            <person name="Higgins S."/>
            <person name="Loffler F."/>
        </authorList>
    </citation>
    <scope>NUCLEOTIDE SEQUENCE</scope>
</reference>
<comment type="caution">
    <text evidence="2">The sequence shown here is derived from an EMBL/GenBank/DDBJ whole genome shotgun (WGS) entry which is preliminary data.</text>
</comment>
<dbReference type="AlphaFoldDB" id="A0A645BFG4"/>
<accession>A0A645BFG4</accession>
<evidence type="ECO:0000256" key="1">
    <source>
        <dbReference type="SAM" id="MobiDB-lite"/>
    </source>
</evidence>
<dbReference type="EMBL" id="VSSQ01017810">
    <property type="protein sequence ID" value="MPM60454.1"/>
    <property type="molecule type" value="Genomic_DNA"/>
</dbReference>
<proteinExistence type="predicted"/>
<sequence length="204" mass="21367">MGLCGRLEARPSGLHMGTRTVHQLAAGGLAAAQRLGHFGIVGIEDLTQQKGRALLGRQLLQHEQQRRGDVMGLLQQLLGRGSGLGPGLDQRLRQPETRIVLELHTQAPQPVYGQPRGRGHQPGLGLGNGGALAVLPAQPDILHQVLGLGALAQHAVGQPEQARAMALEILQSRIGGRRSVGSGAHVMSPANRPGQPPSVTGPKP</sequence>
<gene>
    <name evidence="2" type="ORF">SDC9_107305</name>
</gene>
<organism evidence="2">
    <name type="scientific">bioreactor metagenome</name>
    <dbReference type="NCBI Taxonomy" id="1076179"/>
    <lineage>
        <taxon>unclassified sequences</taxon>
        <taxon>metagenomes</taxon>
        <taxon>ecological metagenomes</taxon>
    </lineage>
</organism>
<protein>
    <submittedName>
        <fullName evidence="2">Uncharacterized protein</fullName>
    </submittedName>
</protein>
<name>A0A645BFG4_9ZZZZ</name>